<dbReference type="EMBL" id="JBFOLK010000008">
    <property type="protein sequence ID" value="KAL2491654.1"/>
    <property type="molecule type" value="Genomic_DNA"/>
</dbReference>
<sequence>MTTNRRKPLLLRRNQLAASVRVFDKLGVESSVAQLQSLNSRHSEHRNARSEKKRDPKAMIVRFKDERLKRLWDLKDDDENLPFSKELKARELSTRFKMPPTDNINVYKTKLYGYIPTVKCRNFHTTLVSNTKRWYNKLKPISIRSWPQLKQEFINTFIGNKQISDVA</sequence>
<gene>
    <name evidence="1" type="ORF">Adt_27282</name>
</gene>
<protein>
    <submittedName>
        <fullName evidence="1">Uncharacterized protein</fullName>
    </submittedName>
</protein>
<evidence type="ECO:0000313" key="2">
    <source>
        <dbReference type="Proteomes" id="UP001604336"/>
    </source>
</evidence>
<accession>A0ABD1RUG6</accession>
<dbReference type="Proteomes" id="UP001604336">
    <property type="component" value="Unassembled WGS sequence"/>
</dbReference>
<proteinExistence type="predicted"/>
<keyword evidence="2" id="KW-1185">Reference proteome</keyword>
<name>A0ABD1RUG6_9LAMI</name>
<comment type="caution">
    <text evidence="1">The sequence shown here is derived from an EMBL/GenBank/DDBJ whole genome shotgun (WGS) entry which is preliminary data.</text>
</comment>
<organism evidence="1 2">
    <name type="scientific">Abeliophyllum distichum</name>
    <dbReference type="NCBI Taxonomy" id="126358"/>
    <lineage>
        <taxon>Eukaryota</taxon>
        <taxon>Viridiplantae</taxon>
        <taxon>Streptophyta</taxon>
        <taxon>Embryophyta</taxon>
        <taxon>Tracheophyta</taxon>
        <taxon>Spermatophyta</taxon>
        <taxon>Magnoliopsida</taxon>
        <taxon>eudicotyledons</taxon>
        <taxon>Gunneridae</taxon>
        <taxon>Pentapetalae</taxon>
        <taxon>asterids</taxon>
        <taxon>lamiids</taxon>
        <taxon>Lamiales</taxon>
        <taxon>Oleaceae</taxon>
        <taxon>Forsythieae</taxon>
        <taxon>Abeliophyllum</taxon>
    </lineage>
</organism>
<evidence type="ECO:0000313" key="1">
    <source>
        <dbReference type="EMBL" id="KAL2491654.1"/>
    </source>
</evidence>
<reference evidence="2" key="1">
    <citation type="submission" date="2024-07" db="EMBL/GenBank/DDBJ databases">
        <title>Two chromosome-level genome assemblies of Korean endemic species Abeliophyllum distichum and Forsythia ovata (Oleaceae).</title>
        <authorList>
            <person name="Jang H."/>
        </authorList>
    </citation>
    <scope>NUCLEOTIDE SEQUENCE [LARGE SCALE GENOMIC DNA]</scope>
</reference>
<dbReference type="AlphaFoldDB" id="A0ABD1RUG6"/>